<comment type="caution">
    <text evidence="1">The sequence shown here is derived from an EMBL/GenBank/DDBJ whole genome shotgun (WGS) entry which is preliminary data.</text>
</comment>
<dbReference type="EMBL" id="BMGI01000003">
    <property type="protein sequence ID" value="GGD37467.1"/>
    <property type="molecule type" value="Genomic_DNA"/>
</dbReference>
<protein>
    <submittedName>
        <fullName evidence="1">Uncharacterized protein</fullName>
    </submittedName>
</protein>
<dbReference type="Proteomes" id="UP000617355">
    <property type="component" value="Unassembled WGS sequence"/>
</dbReference>
<keyword evidence="2" id="KW-1185">Reference proteome</keyword>
<reference evidence="2" key="1">
    <citation type="journal article" date="2019" name="Int. J. Syst. Evol. Microbiol.">
        <title>The Global Catalogue of Microorganisms (GCM) 10K type strain sequencing project: providing services to taxonomists for standard genome sequencing and annotation.</title>
        <authorList>
            <consortium name="The Broad Institute Genomics Platform"/>
            <consortium name="The Broad Institute Genome Sequencing Center for Infectious Disease"/>
            <person name="Wu L."/>
            <person name="Ma J."/>
        </authorList>
    </citation>
    <scope>NUCLEOTIDE SEQUENCE [LARGE SCALE GENOMIC DNA]</scope>
    <source>
        <strain evidence="2">CGMCC 1.12922</strain>
    </source>
</reference>
<sequence>MAATMTLQKTAKVLPFSKPCQSVNRTDRNQRLPRITSAEIEIFFDQANSAKPTRQAA</sequence>
<evidence type="ECO:0000313" key="1">
    <source>
        <dbReference type="EMBL" id="GGD37467.1"/>
    </source>
</evidence>
<accession>A0ABQ1QPS6</accession>
<proteinExistence type="predicted"/>
<evidence type="ECO:0000313" key="2">
    <source>
        <dbReference type="Proteomes" id="UP000617355"/>
    </source>
</evidence>
<name>A0ABQ1QPS6_9RHOB</name>
<gene>
    <name evidence="1" type="ORF">GCM10011358_21550</name>
</gene>
<dbReference type="RefSeq" id="WP_188527658.1">
    <property type="nucleotide sequence ID" value="NZ_BMGI01000003.1"/>
</dbReference>
<organism evidence="1 2">
    <name type="scientific">Sinisalibacter lacisalsi</name>
    <dbReference type="NCBI Taxonomy" id="1526570"/>
    <lineage>
        <taxon>Bacteria</taxon>
        <taxon>Pseudomonadati</taxon>
        <taxon>Pseudomonadota</taxon>
        <taxon>Alphaproteobacteria</taxon>
        <taxon>Rhodobacterales</taxon>
        <taxon>Roseobacteraceae</taxon>
        <taxon>Sinisalibacter</taxon>
    </lineage>
</organism>